<dbReference type="NCBIfam" id="TIGR00738">
    <property type="entry name" value="rrf2_super"/>
    <property type="match status" value="1"/>
</dbReference>
<dbReference type="AlphaFoldDB" id="A0A2T5H0R9"/>
<dbReference type="RefSeq" id="WP_170109385.1">
    <property type="nucleotide sequence ID" value="NZ_QAOH01000034.1"/>
</dbReference>
<dbReference type="EMBL" id="QAOH01000034">
    <property type="protein sequence ID" value="PTQ65130.1"/>
    <property type="molecule type" value="Genomic_DNA"/>
</dbReference>
<dbReference type="GO" id="GO:0005829">
    <property type="term" value="C:cytosol"/>
    <property type="evidence" value="ECO:0007669"/>
    <property type="project" value="TreeGrafter"/>
</dbReference>
<dbReference type="Proteomes" id="UP000244077">
    <property type="component" value="Unassembled WGS sequence"/>
</dbReference>
<evidence type="ECO:0000313" key="1">
    <source>
        <dbReference type="EMBL" id="PTQ65130.1"/>
    </source>
</evidence>
<dbReference type="InterPro" id="IPR000944">
    <property type="entry name" value="Tscrpt_reg_Rrf2"/>
</dbReference>
<sequence length="166" mass="18005">MQLSETVEWGLHACLALAMMPKGARLPARALAEYHGIKPSYFSKAMQKLVAAGIIQSVEGRSGGLAMAKPAEDVSLLQIVVALEDHKTFFRCTEIRRKGPCAAAPKHYRTPCNIARVMHKADAEWRRVLATTSLADLRQSAAAEPIPGVDKATQDWLAETGAVRGL</sequence>
<comment type="caution">
    <text evidence="1">The sequence shown here is derived from an EMBL/GenBank/DDBJ whole genome shotgun (WGS) entry which is preliminary data.</text>
</comment>
<dbReference type="SUPFAM" id="SSF46785">
    <property type="entry name" value="Winged helix' DNA-binding domain"/>
    <property type="match status" value="1"/>
</dbReference>
<dbReference type="PANTHER" id="PTHR33221:SF13">
    <property type="entry name" value="TRANSCRIPTIONAL REGULATOR-RELATED"/>
    <property type="match status" value="1"/>
</dbReference>
<dbReference type="PANTHER" id="PTHR33221">
    <property type="entry name" value="WINGED HELIX-TURN-HELIX TRANSCRIPTIONAL REGULATOR, RRF2 FAMILY"/>
    <property type="match status" value="1"/>
</dbReference>
<dbReference type="GO" id="GO:0003700">
    <property type="term" value="F:DNA-binding transcription factor activity"/>
    <property type="evidence" value="ECO:0007669"/>
    <property type="project" value="TreeGrafter"/>
</dbReference>
<accession>A0A2T5H0R9</accession>
<dbReference type="PROSITE" id="PS51197">
    <property type="entry name" value="HTH_RRF2_2"/>
    <property type="match status" value="1"/>
</dbReference>
<dbReference type="InterPro" id="IPR036388">
    <property type="entry name" value="WH-like_DNA-bd_sf"/>
</dbReference>
<keyword evidence="2" id="KW-1185">Reference proteome</keyword>
<reference evidence="1 2" key="1">
    <citation type="submission" date="2018-04" db="EMBL/GenBank/DDBJ databases">
        <title>Genomic Encyclopedia of Archaeal and Bacterial Type Strains, Phase II (KMG-II): from individual species to whole genera.</title>
        <authorList>
            <person name="Goeker M."/>
        </authorList>
    </citation>
    <scope>NUCLEOTIDE SEQUENCE [LARGE SCALE GENOMIC DNA]</scope>
    <source>
        <strain evidence="1 2">DSM 100434</strain>
    </source>
</reference>
<protein>
    <submittedName>
        <fullName evidence="1">BadM/Rrf2 family transcriptional regulator</fullName>
    </submittedName>
</protein>
<dbReference type="Pfam" id="PF02082">
    <property type="entry name" value="Rrf2"/>
    <property type="match status" value="1"/>
</dbReference>
<evidence type="ECO:0000313" key="2">
    <source>
        <dbReference type="Proteomes" id="UP000244077"/>
    </source>
</evidence>
<gene>
    <name evidence="1" type="ORF">C8N42_1342</name>
</gene>
<organism evidence="1 2">
    <name type="scientific">Celeribacter persicus</name>
    <dbReference type="NCBI Taxonomy" id="1651082"/>
    <lineage>
        <taxon>Bacteria</taxon>
        <taxon>Pseudomonadati</taxon>
        <taxon>Pseudomonadota</taxon>
        <taxon>Alphaproteobacteria</taxon>
        <taxon>Rhodobacterales</taxon>
        <taxon>Roseobacteraceae</taxon>
        <taxon>Celeribacter</taxon>
    </lineage>
</organism>
<dbReference type="Gene3D" id="1.10.10.10">
    <property type="entry name" value="Winged helix-like DNA-binding domain superfamily/Winged helix DNA-binding domain"/>
    <property type="match status" value="1"/>
</dbReference>
<name>A0A2T5H0R9_9RHOB</name>
<proteinExistence type="predicted"/>
<dbReference type="InterPro" id="IPR036390">
    <property type="entry name" value="WH_DNA-bd_sf"/>
</dbReference>